<protein>
    <recommendedName>
        <fullName evidence="4">Tryptophan synthase alpha chain</fullName>
    </recommendedName>
</protein>
<dbReference type="PROSITE" id="PS51257">
    <property type="entry name" value="PROKAR_LIPOPROTEIN"/>
    <property type="match status" value="1"/>
</dbReference>
<feature type="chain" id="PRO_5026985058" description="Tryptophan synthase alpha chain" evidence="1">
    <location>
        <begin position="21"/>
        <end position="188"/>
    </location>
</feature>
<gene>
    <name evidence="2" type="ORF">GF068_32225</name>
</gene>
<comment type="caution">
    <text evidence="2">The sequence shown here is derived from an EMBL/GenBank/DDBJ whole genome shotgun (WGS) entry which is preliminary data.</text>
</comment>
<feature type="signal peptide" evidence="1">
    <location>
        <begin position="1"/>
        <end position="20"/>
    </location>
</feature>
<evidence type="ECO:0000313" key="2">
    <source>
        <dbReference type="EMBL" id="MRG96557.1"/>
    </source>
</evidence>
<evidence type="ECO:0000256" key="1">
    <source>
        <dbReference type="SAM" id="SignalP"/>
    </source>
</evidence>
<dbReference type="RefSeq" id="WP_153823363.1">
    <property type="nucleotide sequence ID" value="NZ_WJIE01000012.1"/>
</dbReference>
<sequence length="188" mass="18760">MRTVSFLGFVLLCLAGSACGAKVVVDAPFEGEGGGGSGPVACTPGEQEPCFDGPPEKLGVGICKSGVRACTDSGTFGECNGDVPPQKDTCGNGVDEDCNGFADDDPSCMAGCLGCADFVSESNPSLPLCAGDSEIVYKNLIGCMCSGTCAVSCAANLCVGSDPSETCIDCVVDPSGCGEPFNACANDF</sequence>
<evidence type="ECO:0000313" key="3">
    <source>
        <dbReference type="Proteomes" id="UP000440224"/>
    </source>
</evidence>
<dbReference type="OrthoDB" id="5513045at2"/>
<evidence type="ECO:0008006" key="4">
    <source>
        <dbReference type="Google" id="ProtNLM"/>
    </source>
</evidence>
<organism evidence="2 3">
    <name type="scientific">Polyangium spumosum</name>
    <dbReference type="NCBI Taxonomy" id="889282"/>
    <lineage>
        <taxon>Bacteria</taxon>
        <taxon>Pseudomonadati</taxon>
        <taxon>Myxococcota</taxon>
        <taxon>Polyangia</taxon>
        <taxon>Polyangiales</taxon>
        <taxon>Polyangiaceae</taxon>
        <taxon>Polyangium</taxon>
    </lineage>
</organism>
<dbReference type="EMBL" id="WJIE01000012">
    <property type="protein sequence ID" value="MRG96557.1"/>
    <property type="molecule type" value="Genomic_DNA"/>
</dbReference>
<keyword evidence="3" id="KW-1185">Reference proteome</keyword>
<accession>A0A6N7PYB7</accession>
<dbReference type="AlphaFoldDB" id="A0A6N7PYB7"/>
<keyword evidence="1" id="KW-0732">Signal</keyword>
<reference evidence="2 3" key="1">
    <citation type="submission" date="2019-10" db="EMBL/GenBank/DDBJ databases">
        <title>A soil myxobacterium in the family Polyangiaceae.</title>
        <authorList>
            <person name="Li Y."/>
            <person name="Wang J."/>
        </authorList>
    </citation>
    <scope>NUCLEOTIDE SEQUENCE [LARGE SCALE GENOMIC DNA]</scope>
    <source>
        <strain evidence="2 3">DSM 14734</strain>
    </source>
</reference>
<proteinExistence type="predicted"/>
<name>A0A6N7PYB7_9BACT</name>
<dbReference type="Proteomes" id="UP000440224">
    <property type="component" value="Unassembled WGS sequence"/>
</dbReference>